<evidence type="ECO:0000256" key="1">
    <source>
        <dbReference type="SAM" id="MobiDB-lite"/>
    </source>
</evidence>
<dbReference type="AlphaFoldDB" id="A0A2A9NE74"/>
<dbReference type="EMBL" id="KZ302033">
    <property type="protein sequence ID" value="PFH49315.1"/>
    <property type="molecule type" value="Genomic_DNA"/>
</dbReference>
<accession>A0A2A9NE74</accession>
<feature type="compositionally biased region" description="Low complexity" evidence="1">
    <location>
        <begin position="175"/>
        <end position="187"/>
    </location>
</feature>
<feature type="region of interest" description="Disordered" evidence="1">
    <location>
        <begin position="1"/>
        <end position="52"/>
    </location>
</feature>
<feature type="region of interest" description="Disordered" evidence="1">
    <location>
        <begin position="225"/>
        <end position="255"/>
    </location>
</feature>
<reference evidence="2 3" key="1">
    <citation type="submission" date="2014-02" db="EMBL/GenBank/DDBJ databases">
        <title>Transposable element dynamics among asymbiotic and ectomycorrhizal Amanita fungi.</title>
        <authorList>
            <consortium name="DOE Joint Genome Institute"/>
            <person name="Hess J."/>
            <person name="Skrede I."/>
            <person name="Wolfe B."/>
            <person name="LaButti K."/>
            <person name="Ohm R.A."/>
            <person name="Grigoriev I.V."/>
            <person name="Pringle A."/>
        </authorList>
    </citation>
    <scope>NUCLEOTIDE SEQUENCE [LARGE SCALE GENOMIC DNA]</scope>
    <source>
        <strain evidence="2 3">SKay4041</strain>
    </source>
</reference>
<evidence type="ECO:0000313" key="2">
    <source>
        <dbReference type="EMBL" id="PFH49315.1"/>
    </source>
</evidence>
<feature type="compositionally biased region" description="Polar residues" evidence="1">
    <location>
        <begin position="9"/>
        <end position="28"/>
    </location>
</feature>
<feature type="region of interest" description="Disordered" evidence="1">
    <location>
        <begin position="155"/>
        <end position="206"/>
    </location>
</feature>
<evidence type="ECO:0000313" key="3">
    <source>
        <dbReference type="Proteomes" id="UP000242287"/>
    </source>
</evidence>
<organism evidence="2 3">
    <name type="scientific">Amanita thiersii Skay4041</name>
    <dbReference type="NCBI Taxonomy" id="703135"/>
    <lineage>
        <taxon>Eukaryota</taxon>
        <taxon>Fungi</taxon>
        <taxon>Dikarya</taxon>
        <taxon>Basidiomycota</taxon>
        <taxon>Agaricomycotina</taxon>
        <taxon>Agaricomycetes</taxon>
        <taxon>Agaricomycetidae</taxon>
        <taxon>Agaricales</taxon>
        <taxon>Pluteineae</taxon>
        <taxon>Amanitaceae</taxon>
        <taxon>Amanita</taxon>
    </lineage>
</organism>
<protein>
    <submittedName>
        <fullName evidence="2">Uncharacterized protein</fullName>
    </submittedName>
</protein>
<sequence length="255" mass="27822">MASGGHHSPNGQTVNYGPSNNYQQNPQIQELKGSQGGGGHLRRNLQSKKCPNRLRMNPQLVHRRVQVLNVCDTLGVNLNEILNQECDKNNVSGLPIYFHQTHPPAPLSLVHLFQLISQSPYPSKQLTKTRVSQSLASTISSKAILLHGDHTNATSQHIKAERASSGAPWEVSDHTTASPQATPSTAARAGSACDNPPEKRTTPAPTLLPGWEWLAYQPLALQVKQQADRTKYLRSRTSPAPGTISSKNHPSRPQP</sequence>
<keyword evidence="3" id="KW-1185">Reference proteome</keyword>
<feature type="compositionally biased region" description="Polar residues" evidence="1">
    <location>
        <begin position="235"/>
        <end position="248"/>
    </location>
</feature>
<proteinExistence type="predicted"/>
<feature type="compositionally biased region" description="Basic residues" evidence="1">
    <location>
        <begin position="40"/>
        <end position="52"/>
    </location>
</feature>
<name>A0A2A9NE74_9AGAR</name>
<dbReference type="Proteomes" id="UP000242287">
    <property type="component" value="Unassembled WGS sequence"/>
</dbReference>
<gene>
    <name evidence="2" type="ORF">AMATHDRAFT_5017</name>
</gene>